<dbReference type="AlphaFoldDB" id="B5W3Y1"/>
<reference evidence="2 3" key="1">
    <citation type="journal article" date="2011" name="Appl. Environ. Microbiol.">
        <title>Contribution of a Sodium Ion Gradient to Energy Conservation during Fermentation in the Cyanobacterium Arthrospira (Spirulina) maxima CS-328.</title>
        <authorList>
            <person name="Carrieri D."/>
            <person name="Ananyev G."/>
            <person name="Lenz O."/>
            <person name="Bryant D.A."/>
            <person name="Dismukes G.C."/>
        </authorList>
    </citation>
    <scope>NUCLEOTIDE SEQUENCE [LARGE SCALE GENOMIC DNA]</scope>
    <source>
        <strain evidence="2 3">CS-328</strain>
    </source>
</reference>
<sequence length="112" mass="13113">MSGIHRDIFLDPKHIPKHLPNTPQSQRWLRRGRSIHIFNDEETMLRVAEAIIDRGEYTGNIRNYDRYGLFFTEAIGYRISPDGSRTPLFYGEVKIDAQNRYHTIPRTRPGEG</sequence>
<evidence type="ECO:0000313" key="2">
    <source>
        <dbReference type="EMBL" id="EDZ93704.1"/>
    </source>
</evidence>
<gene>
    <name evidence="2" type="ORF">AmaxDRAFT_3479</name>
</gene>
<dbReference type="RefSeq" id="WP_006669790.1">
    <property type="nucleotide sequence ID" value="NZ_ABYK01000028.1"/>
</dbReference>
<dbReference type="EMBL" id="ABYK01000028">
    <property type="protein sequence ID" value="EDZ93704.1"/>
    <property type="molecule type" value="Genomic_DNA"/>
</dbReference>
<name>B5W3Y1_LIMMA</name>
<evidence type="ECO:0000313" key="3">
    <source>
        <dbReference type="Proteomes" id="UP000004061"/>
    </source>
</evidence>
<accession>B5W3Y1</accession>
<organism evidence="2 3">
    <name type="scientific">Limnospira maxima CS-328</name>
    <dbReference type="NCBI Taxonomy" id="513049"/>
    <lineage>
        <taxon>Bacteria</taxon>
        <taxon>Bacillati</taxon>
        <taxon>Cyanobacteriota</taxon>
        <taxon>Cyanophyceae</taxon>
        <taxon>Oscillatoriophycideae</taxon>
        <taxon>Oscillatoriales</taxon>
        <taxon>Sirenicapillariaceae</taxon>
        <taxon>Limnospira</taxon>
    </lineage>
</organism>
<dbReference type="Proteomes" id="UP000004061">
    <property type="component" value="Unassembled WGS sequence"/>
</dbReference>
<keyword evidence="3" id="KW-1185">Reference proteome</keyword>
<evidence type="ECO:0000259" key="1">
    <source>
        <dbReference type="Pfam" id="PF22319"/>
    </source>
</evidence>
<comment type="caution">
    <text evidence="2">The sequence shown here is derived from an EMBL/GenBank/DDBJ whole genome shotgun (WGS) entry which is preliminary data.</text>
</comment>
<feature type="domain" description="DUF6972" evidence="1">
    <location>
        <begin position="6"/>
        <end position="109"/>
    </location>
</feature>
<dbReference type="Pfam" id="PF22319">
    <property type="entry name" value="DUF6972"/>
    <property type="match status" value="1"/>
</dbReference>
<proteinExistence type="predicted"/>
<protein>
    <recommendedName>
        <fullName evidence="1">DUF6972 domain-containing protein</fullName>
    </recommendedName>
</protein>
<dbReference type="InterPro" id="IPR054245">
    <property type="entry name" value="DUF6972"/>
</dbReference>